<dbReference type="GeneID" id="71998512"/>
<dbReference type="Proteomes" id="UP000814176">
    <property type="component" value="Unassembled WGS sequence"/>
</dbReference>
<dbReference type="EMBL" id="JADCUA010000028">
    <property type="protein sequence ID" value="KAH9831030.1"/>
    <property type="molecule type" value="Genomic_DNA"/>
</dbReference>
<gene>
    <name evidence="1" type="ORF">C8Q71DRAFT_318634</name>
</gene>
<proteinExistence type="predicted"/>
<accession>A0ABQ8K419</accession>
<comment type="caution">
    <text evidence="1">The sequence shown here is derived from an EMBL/GenBank/DDBJ whole genome shotgun (WGS) entry which is preliminary data.</text>
</comment>
<evidence type="ECO:0000313" key="2">
    <source>
        <dbReference type="Proteomes" id="UP000814176"/>
    </source>
</evidence>
<keyword evidence="2" id="KW-1185">Reference proteome</keyword>
<dbReference type="RefSeq" id="XP_047774277.1">
    <property type="nucleotide sequence ID" value="XM_047917780.1"/>
</dbReference>
<protein>
    <submittedName>
        <fullName evidence="1">Uncharacterized protein</fullName>
    </submittedName>
</protein>
<sequence>MTAPAPRHETLSDTTHHLYPTNQRMILVDFGNVASIQPVVVPPVTQSPAYSDAYDSSSETFAEANKAERIAVVGNATPLNAVKTRPRTRRVPDYDMMRFMTAFEMVEELRNPSITIAEPLVFAAPRPRRPIQVDRANISAIVDQDWELREGRVSLKHAKQNTVHDSRQMDRFANQAPLLLHSCDTEPMWVGSVMEYNTQYGAEHLRIDQDTIVSTSYMRLYIADILTEHPDLAIDKL</sequence>
<name>A0ABQ8K419_9APHY</name>
<evidence type="ECO:0000313" key="1">
    <source>
        <dbReference type="EMBL" id="KAH9831030.1"/>
    </source>
</evidence>
<reference evidence="1 2" key="1">
    <citation type="journal article" date="2021" name="Environ. Microbiol.">
        <title>Gene family expansions and transcriptome signatures uncover fungal adaptations to wood decay.</title>
        <authorList>
            <person name="Hage H."/>
            <person name="Miyauchi S."/>
            <person name="Viragh M."/>
            <person name="Drula E."/>
            <person name="Min B."/>
            <person name="Chaduli D."/>
            <person name="Navarro D."/>
            <person name="Favel A."/>
            <person name="Norest M."/>
            <person name="Lesage-Meessen L."/>
            <person name="Balint B."/>
            <person name="Merenyi Z."/>
            <person name="de Eugenio L."/>
            <person name="Morin E."/>
            <person name="Martinez A.T."/>
            <person name="Baldrian P."/>
            <person name="Stursova M."/>
            <person name="Martinez M.J."/>
            <person name="Novotny C."/>
            <person name="Magnuson J.K."/>
            <person name="Spatafora J.W."/>
            <person name="Maurice S."/>
            <person name="Pangilinan J."/>
            <person name="Andreopoulos W."/>
            <person name="LaButti K."/>
            <person name="Hundley H."/>
            <person name="Na H."/>
            <person name="Kuo A."/>
            <person name="Barry K."/>
            <person name="Lipzen A."/>
            <person name="Henrissat B."/>
            <person name="Riley R."/>
            <person name="Ahrendt S."/>
            <person name="Nagy L.G."/>
            <person name="Grigoriev I.V."/>
            <person name="Martin F."/>
            <person name="Rosso M.N."/>
        </authorList>
    </citation>
    <scope>NUCLEOTIDE SEQUENCE [LARGE SCALE GENOMIC DNA]</scope>
    <source>
        <strain evidence="1 2">CIRM-BRFM 1785</strain>
    </source>
</reference>
<organism evidence="1 2">
    <name type="scientific">Rhodofomes roseus</name>
    <dbReference type="NCBI Taxonomy" id="34475"/>
    <lineage>
        <taxon>Eukaryota</taxon>
        <taxon>Fungi</taxon>
        <taxon>Dikarya</taxon>
        <taxon>Basidiomycota</taxon>
        <taxon>Agaricomycotina</taxon>
        <taxon>Agaricomycetes</taxon>
        <taxon>Polyporales</taxon>
        <taxon>Rhodofomes</taxon>
    </lineage>
</organism>